<protein>
    <recommendedName>
        <fullName evidence="3">Major facilitator superfamily (MFS) profile domain-containing protein</fullName>
    </recommendedName>
</protein>
<dbReference type="InParanoid" id="M3XGT4"/>
<evidence type="ECO:0000313" key="5">
    <source>
        <dbReference type="Proteomes" id="UP000008672"/>
    </source>
</evidence>
<dbReference type="STRING" id="7897.ENSLACP00000021940"/>
<dbReference type="CDD" id="cd17352">
    <property type="entry name" value="MFS_MCT_SLC16"/>
    <property type="match status" value="1"/>
</dbReference>
<dbReference type="eggNOG" id="KOG2504">
    <property type="taxonomic scope" value="Eukaryota"/>
</dbReference>
<accession>M3XGT4</accession>
<keyword evidence="2" id="KW-0812">Transmembrane</keyword>
<feature type="domain" description="Major facilitator superfamily (MFS) profile" evidence="3">
    <location>
        <begin position="35"/>
        <end position="427"/>
    </location>
</feature>
<dbReference type="Pfam" id="PF07690">
    <property type="entry name" value="MFS_1"/>
    <property type="match status" value="1"/>
</dbReference>
<dbReference type="OrthoDB" id="6499973at2759"/>
<keyword evidence="5" id="KW-1185">Reference proteome</keyword>
<feature type="transmembrane region" description="Helical" evidence="2">
    <location>
        <begin position="129"/>
        <end position="150"/>
    </location>
</feature>
<feature type="transmembrane region" description="Helical" evidence="2">
    <location>
        <begin position="313"/>
        <end position="330"/>
    </location>
</feature>
<keyword evidence="2" id="KW-1133">Transmembrane helix</keyword>
<feature type="transmembrane region" description="Helical" evidence="2">
    <location>
        <begin position="403"/>
        <end position="425"/>
    </location>
</feature>
<dbReference type="RefSeq" id="XP_014344834.1">
    <property type="nucleotide sequence ID" value="XM_014489348.1"/>
</dbReference>
<feature type="transmembrane region" description="Helical" evidence="2">
    <location>
        <begin position="105"/>
        <end position="123"/>
    </location>
</feature>
<reference evidence="4" key="3">
    <citation type="submission" date="2025-09" db="UniProtKB">
        <authorList>
            <consortium name="Ensembl"/>
        </authorList>
    </citation>
    <scope>IDENTIFICATION</scope>
</reference>
<dbReference type="EMBL" id="AFYH01085546">
    <property type="status" value="NOT_ANNOTATED_CDS"/>
    <property type="molecule type" value="Genomic_DNA"/>
</dbReference>
<gene>
    <name evidence="4" type="primary">LOC106703800</name>
</gene>
<dbReference type="GeneID" id="106703800"/>
<dbReference type="GeneTree" id="ENSGT00940000168209"/>
<dbReference type="Ensembl" id="ENSLACT00000025615.1">
    <property type="protein sequence ID" value="ENSLACP00000021940.1"/>
    <property type="gene ID" value="ENSLACG00000022676.1"/>
</dbReference>
<reference evidence="5" key="1">
    <citation type="submission" date="2011-08" db="EMBL/GenBank/DDBJ databases">
        <title>The draft genome of Latimeria chalumnae.</title>
        <authorList>
            <person name="Di Palma F."/>
            <person name="Alfoldi J."/>
            <person name="Johnson J."/>
            <person name="Berlin A."/>
            <person name="Gnerre S."/>
            <person name="Jaffe D."/>
            <person name="MacCallum I."/>
            <person name="Young S."/>
            <person name="Walker B.J."/>
            <person name="Lander E."/>
            <person name="Lindblad-Toh K."/>
        </authorList>
    </citation>
    <scope>NUCLEOTIDE SEQUENCE [LARGE SCALE GENOMIC DNA]</scope>
    <source>
        <strain evidence="5">Wild caught</strain>
    </source>
</reference>
<name>M3XGT4_LATCH</name>
<dbReference type="EMBL" id="AFYH01085545">
    <property type="status" value="NOT_ANNOTATED_CDS"/>
    <property type="molecule type" value="Genomic_DNA"/>
</dbReference>
<feature type="transmembrane region" description="Helical" evidence="2">
    <location>
        <begin position="372"/>
        <end position="391"/>
    </location>
</feature>
<dbReference type="InterPro" id="IPR036259">
    <property type="entry name" value="MFS_trans_sf"/>
</dbReference>
<dbReference type="Proteomes" id="UP000008672">
    <property type="component" value="Unassembled WGS sequence"/>
</dbReference>
<dbReference type="HOGENOM" id="CLU_001265_59_1_1"/>
<reference evidence="4" key="2">
    <citation type="submission" date="2025-08" db="UniProtKB">
        <authorList>
            <consortium name="Ensembl"/>
        </authorList>
    </citation>
    <scope>IDENTIFICATION</scope>
</reference>
<dbReference type="EMBL" id="AFYH01085544">
    <property type="status" value="NOT_ANNOTATED_CDS"/>
    <property type="molecule type" value="Genomic_DNA"/>
</dbReference>
<dbReference type="Gene3D" id="1.20.1250.20">
    <property type="entry name" value="MFS general substrate transporter like domains"/>
    <property type="match status" value="2"/>
</dbReference>
<dbReference type="GO" id="GO:0008028">
    <property type="term" value="F:monocarboxylic acid transmembrane transporter activity"/>
    <property type="evidence" value="ECO:0007669"/>
    <property type="project" value="TreeGrafter"/>
</dbReference>
<feature type="transmembrane region" description="Helical" evidence="2">
    <location>
        <begin position="162"/>
        <end position="181"/>
    </location>
</feature>
<feature type="transmembrane region" description="Helical" evidence="2">
    <location>
        <begin position="247"/>
        <end position="268"/>
    </location>
</feature>
<dbReference type="GO" id="GO:0016020">
    <property type="term" value="C:membrane"/>
    <property type="evidence" value="ECO:0007669"/>
    <property type="project" value="UniProtKB-SubCell"/>
</dbReference>
<feature type="transmembrane region" description="Helical" evidence="2">
    <location>
        <begin position="77"/>
        <end position="98"/>
    </location>
</feature>
<dbReference type="PROSITE" id="PS50850">
    <property type="entry name" value="MFS"/>
    <property type="match status" value="1"/>
</dbReference>
<organism evidence="4 5">
    <name type="scientific">Latimeria chalumnae</name>
    <name type="common">Coelacanth</name>
    <dbReference type="NCBI Taxonomy" id="7897"/>
    <lineage>
        <taxon>Eukaryota</taxon>
        <taxon>Metazoa</taxon>
        <taxon>Chordata</taxon>
        <taxon>Craniata</taxon>
        <taxon>Vertebrata</taxon>
        <taxon>Euteleostomi</taxon>
        <taxon>Coelacanthiformes</taxon>
        <taxon>Coelacanthidae</taxon>
        <taxon>Latimeria</taxon>
    </lineage>
</organism>
<dbReference type="OMA" id="APYHAGW"/>
<sequence length="517" mass="57311">MRDILYRFPFRHTAERLEEDEPEAATEIPAPNGGWGWMVVFSSFVFNLLVVGFHNSFGVYLVSFLEAFHHSNSETAWIGSISYGFIMIFGPISGKLLVKFGAKQLSCFGSVFIMIAVLCSSFANSLGVLFITHGVMTGIGSSFAFSPGMIMVSRYFTTKRSFATGIVMAGGAAGAIIQNQMHRYLIEAYGWRISLRIFSALMSLCIVASFAYRPLQKLGKVPSVADNFESSPLKSFIVDLELWKDRVFVLFIVANGLVKFGFFIPYVHMVKHAQDLGIPLTTAANIMLVLGTTSMTSRIIFGKICDCKRINRLYFNQVSVFCVGVLYMIVPFCKTFGSLVAFAFFLGIADAGNYILLPVLTFDLMGAERMPVAWGYMMFVNAASSFGPPFAGWMHDQTGSYNLGFVISGSCSIVSAFVLAFIPWAKRSAVQKKKSIISVSYCDVTKELKPWDLMYPENEEAVPQYIKYVSKTQSQSTDVEMDGASTSNLVLTDLEEDQQFPTSNIVQRDDTKISPSE</sequence>
<feature type="transmembrane region" description="Helical" evidence="2">
    <location>
        <begin position="35"/>
        <end position="57"/>
    </location>
</feature>
<evidence type="ECO:0000256" key="1">
    <source>
        <dbReference type="ARBA" id="ARBA00004141"/>
    </source>
</evidence>
<dbReference type="EMBL" id="AFYH01085548">
    <property type="status" value="NOT_ANNOTATED_CDS"/>
    <property type="molecule type" value="Genomic_DNA"/>
</dbReference>
<feature type="transmembrane region" description="Helical" evidence="2">
    <location>
        <begin position="193"/>
        <end position="212"/>
    </location>
</feature>
<dbReference type="InterPro" id="IPR011701">
    <property type="entry name" value="MFS"/>
</dbReference>
<proteinExistence type="predicted"/>
<feature type="transmembrane region" description="Helical" evidence="2">
    <location>
        <begin position="336"/>
        <end position="360"/>
    </location>
</feature>
<dbReference type="PANTHER" id="PTHR11360">
    <property type="entry name" value="MONOCARBOXYLATE TRANSPORTER"/>
    <property type="match status" value="1"/>
</dbReference>
<dbReference type="SUPFAM" id="SSF103473">
    <property type="entry name" value="MFS general substrate transporter"/>
    <property type="match status" value="1"/>
</dbReference>
<dbReference type="AlphaFoldDB" id="M3XGT4"/>
<dbReference type="InterPro" id="IPR050327">
    <property type="entry name" value="Proton-linked_MCT"/>
</dbReference>
<comment type="subcellular location">
    <subcellularLocation>
        <location evidence="1">Membrane</location>
        <topology evidence="1">Multi-pass membrane protein</topology>
    </subcellularLocation>
</comment>
<evidence type="ECO:0000256" key="2">
    <source>
        <dbReference type="SAM" id="Phobius"/>
    </source>
</evidence>
<evidence type="ECO:0000313" key="4">
    <source>
        <dbReference type="Ensembl" id="ENSLACP00000021940.1"/>
    </source>
</evidence>
<dbReference type="EMBL" id="AFYH01085543">
    <property type="status" value="NOT_ANNOTATED_CDS"/>
    <property type="molecule type" value="Genomic_DNA"/>
</dbReference>
<dbReference type="KEGG" id="lcm:106703800"/>
<dbReference type="PANTHER" id="PTHR11360:SF284">
    <property type="entry name" value="EG:103B4.3 PROTEIN-RELATED"/>
    <property type="match status" value="1"/>
</dbReference>
<keyword evidence="2" id="KW-0472">Membrane</keyword>
<dbReference type="EMBL" id="AFYH01085547">
    <property type="status" value="NOT_ANNOTATED_CDS"/>
    <property type="molecule type" value="Genomic_DNA"/>
</dbReference>
<evidence type="ECO:0000259" key="3">
    <source>
        <dbReference type="PROSITE" id="PS50850"/>
    </source>
</evidence>
<dbReference type="EMBL" id="AFYH01085549">
    <property type="status" value="NOT_ANNOTATED_CDS"/>
    <property type="molecule type" value="Genomic_DNA"/>
</dbReference>
<feature type="transmembrane region" description="Helical" evidence="2">
    <location>
        <begin position="280"/>
        <end position="301"/>
    </location>
</feature>
<dbReference type="InterPro" id="IPR020846">
    <property type="entry name" value="MFS_dom"/>
</dbReference>